<dbReference type="InterPro" id="IPR002110">
    <property type="entry name" value="Ankyrin_rpt"/>
</dbReference>
<keyword evidence="5" id="KW-1185">Reference proteome</keyword>
<gene>
    <name evidence="4" type="ORF">BDFB_010316</name>
</gene>
<dbReference type="SUPFAM" id="SSF48403">
    <property type="entry name" value="Ankyrin repeat"/>
    <property type="match status" value="1"/>
</dbReference>
<dbReference type="GO" id="GO:0005737">
    <property type="term" value="C:cytoplasm"/>
    <property type="evidence" value="ECO:0007669"/>
    <property type="project" value="TreeGrafter"/>
</dbReference>
<feature type="non-terminal residue" evidence="4">
    <location>
        <position position="239"/>
    </location>
</feature>
<protein>
    <submittedName>
        <fullName evidence="4">Serine/threonine-protein phosphatase 6 regulatory ankyrin repeat subunit A-like</fullName>
    </submittedName>
</protein>
<evidence type="ECO:0000256" key="3">
    <source>
        <dbReference type="PROSITE-ProRule" id="PRU00023"/>
    </source>
</evidence>
<name>A0A482VRZ4_ASBVE</name>
<evidence type="ECO:0000313" key="5">
    <source>
        <dbReference type="Proteomes" id="UP000292052"/>
    </source>
</evidence>
<feature type="repeat" description="ANK" evidence="3">
    <location>
        <begin position="88"/>
        <end position="109"/>
    </location>
</feature>
<sequence>NANCVEFLLENDVFDRLEGNPFTPAHCASFSGSERCLELLLLKFGAEIAHSRDSRDRTPLHIAALHGHVECAKLLVEKGGDVRARDEDGRTPLVAAAQYGQVAFVEYLLGCSGVDRTSQDRQGNTALHWACYRKHNNIALLLLENSEDVAFVNTANGDGKTPLHLSSRNGLVDVTKELLQKGASVSAVDNDGLTPALCCAPNANVAQCLSLILQSLPEFNVKCTYNSKDALNFHIHYNQ</sequence>
<evidence type="ECO:0000313" key="4">
    <source>
        <dbReference type="EMBL" id="RZC35701.1"/>
    </source>
</evidence>
<keyword evidence="2 3" id="KW-0040">ANK repeat</keyword>
<dbReference type="PROSITE" id="PS50088">
    <property type="entry name" value="ANK_REPEAT"/>
    <property type="match status" value="4"/>
</dbReference>
<dbReference type="OrthoDB" id="6768650at2759"/>
<reference evidence="4 5" key="1">
    <citation type="submission" date="2017-03" db="EMBL/GenBank/DDBJ databases">
        <title>Genome of the blue death feigning beetle - Asbolus verrucosus.</title>
        <authorList>
            <person name="Rider S.D."/>
        </authorList>
    </citation>
    <scope>NUCLEOTIDE SEQUENCE [LARGE SCALE GENOMIC DNA]</scope>
    <source>
        <strain evidence="4">Butters</strain>
        <tissue evidence="4">Head and leg muscle</tissue>
    </source>
</reference>
<feature type="repeat" description="ANK" evidence="3">
    <location>
        <begin position="55"/>
        <end position="87"/>
    </location>
</feature>
<dbReference type="Pfam" id="PF00023">
    <property type="entry name" value="Ank"/>
    <property type="match status" value="3"/>
</dbReference>
<organism evidence="4 5">
    <name type="scientific">Asbolus verrucosus</name>
    <name type="common">Desert ironclad beetle</name>
    <dbReference type="NCBI Taxonomy" id="1661398"/>
    <lineage>
        <taxon>Eukaryota</taxon>
        <taxon>Metazoa</taxon>
        <taxon>Ecdysozoa</taxon>
        <taxon>Arthropoda</taxon>
        <taxon>Hexapoda</taxon>
        <taxon>Insecta</taxon>
        <taxon>Pterygota</taxon>
        <taxon>Neoptera</taxon>
        <taxon>Endopterygota</taxon>
        <taxon>Coleoptera</taxon>
        <taxon>Polyphaga</taxon>
        <taxon>Cucujiformia</taxon>
        <taxon>Tenebrionidae</taxon>
        <taxon>Pimeliinae</taxon>
        <taxon>Asbolus</taxon>
    </lineage>
</organism>
<feature type="non-terminal residue" evidence="4">
    <location>
        <position position="1"/>
    </location>
</feature>
<dbReference type="PANTHER" id="PTHR24198:SF165">
    <property type="entry name" value="ANKYRIN REPEAT-CONTAINING PROTEIN-RELATED"/>
    <property type="match status" value="1"/>
</dbReference>
<dbReference type="EMBL" id="QDEB01068533">
    <property type="protein sequence ID" value="RZC35701.1"/>
    <property type="molecule type" value="Genomic_DNA"/>
</dbReference>
<dbReference type="PANTHER" id="PTHR24198">
    <property type="entry name" value="ANKYRIN REPEAT AND PROTEIN KINASE DOMAIN-CONTAINING PROTEIN"/>
    <property type="match status" value="1"/>
</dbReference>
<dbReference type="InterPro" id="IPR036770">
    <property type="entry name" value="Ankyrin_rpt-contain_sf"/>
</dbReference>
<dbReference type="Gene3D" id="1.25.40.20">
    <property type="entry name" value="Ankyrin repeat-containing domain"/>
    <property type="match status" value="3"/>
</dbReference>
<feature type="repeat" description="ANK" evidence="3">
    <location>
        <begin position="158"/>
        <end position="190"/>
    </location>
</feature>
<proteinExistence type="predicted"/>
<dbReference type="SMART" id="SM00248">
    <property type="entry name" value="ANK"/>
    <property type="match status" value="6"/>
</dbReference>
<feature type="repeat" description="ANK" evidence="3">
    <location>
        <begin position="122"/>
        <end position="154"/>
    </location>
</feature>
<accession>A0A482VRZ4</accession>
<keyword evidence="1" id="KW-0677">Repeat</keyword>
<dbReference type="PROSITE" id="PS50297">
    <property type="entry name" value="ANK_REP_REGION"/>
    <property type="match status" value="4"/>
</dbReference>
<dbReference type="AlphaFoldDB" id="A0A482VRZ4"/>
<dbReference type="PRINTS" id="PR01415">
    <property type="entry name" value="ANKYRIN"/>
</dbReference>
<evidence type="ECO:0000256" key="1">
    <source>
        <dbReference type="ARBA" id="ARBA00022737"/>
    </source>
</evidence>
<evidence type="ECO:0000256" key="2">
    <source>
        <dbReference type="ARBA" id="ARBA00023043"/>
    </source>
</evidence>
<comment type="caution">
    <text evidence="4">The sequence shown here is derived from an EMBL/GenBank/DDBJ whole genome shotgun (WGS) entry which is preliminary data.</text>
</comment>
<dbReference type="STRING" id="1661398.A0A482VRZ4"/>
<dbReference type="Proteomes" id="UP000292052">
    <property type="component" value="Unassembled WGS sequence"/>
</dbReference>
<dbReference type="Pfam" id="PF12796">
    <property type="entry name" value="Ank_2"/>
    <property type="match status" value="1"/>
</dbReference>